<evidence type="ECO:0000313" key="11">
    <source>
        <dbReference type="EMBL" id="AEH84412.1"/>
    </source>
</evidence>
<dbReference type="GO" id="GO:0043565">
    <property type="term" value="F:sequence-specific DNA binding"/>
    <property type="evidence" value="ECO:0007669"/>
    <property type="project" value="InterPro"/>
</dbReference>
<dbReference type="GO" id="GO:0008270">
    <property type="term" value="F:zinc ion binding"/>
    <property type="evidence" value="ECO:0007669"/>
    <property type="project" value="UniProtKB-KW"/>
</dbReference>
<keyword evidence="9" id="KW-1133">Transmembrane helix</keyword>
<keyword evidence="9" id="KW-0472">Membrane</keyword>
<keyword evidence="2" id="KW-0863">Zinc-finger</keyword>
<keyword evidence="7 11" id="KW-0675">Receptor</keyword>
<evidence type="ECO:0000256" key="6">
    <source>
        <dbReference type="ARBA" id="ARBA00023163"/>
    </source>
</evidence>
<keyword evidence="5" id="KW-0238">DNA-binding</keyword>
<evidence type="ECO:0000256" key="8">
    <source>
        <dbReference type="ARBA" id="ARBA00023242"/>
    </source>
</evidence>
<protein>
    <submittedName>
        <fullName evidence="11">Retinoid X receptor</fullName>
    </submittedName>
</protein>
<keyword evidence="9" id="KW-0812">Transmembrane</keyword>
<proteinExistence type="evidence at transcript level"/>
<organism evidence="11">
    <name type="scientific">Schmidtea mediterranea</name>
    <name type="common">Freshwater planarian flatworm</name>
    <dbReference type="NCBI Taxonomy" id="79327"/>
    <lineage>
        <taxon>Eukaryota</taxon>
        <taxon>Metazoa</taxon>
        <taxon>Spiralia</taxon>
        <taxon>Lophotrochozoa</taxon>
        <taxon>Platyhelminthes</taxon>
        <taxon>Rhabditophora</taxon>
        <taxon>Seriata</taxon>
        <taxon>Tricladida</taxon>
        <taxon>Continenticola</taxon>
        <taxon>Geoplanoidea</taxon>
        <taxon>Dugesiidae</taxon>
        <taxon>Schmidtea</taxon>
    </lineage>
</organism>
<dbReference type="PROSITE" id="PS51030">
    <property type="entry name" value="NUCLEAR_REC_DBD_2"/>
    <property type="match status" value="1"/>
</dbReference>
<evidence type="ECO:0000256" key="2">
    <source>
        <dbReference type="ARBA" id="ARBA00022771"/>
    </source>
</evidence>
<dbReference type="GO" id="GO:0003700">
    <property type="term" value="F:DNA-binding transcription factor activity"/>
    <property type="evidence" value="ECO:0007669"/>
    <property type="project" value="InterPro"/>
</dbReference>
<gene>
    <name evidence="11" type="primary">rxr</name>
</gene>
<name>F8UV17_SCHMD</name>
<evidence type="ECO:0000256" key="1">
    <source>
        <dbReference type="ARBA" id="ARBA00022723"/>
    </source>
</evidence>
<evidence type="ECO:0000256" key="7">
    <source>
        <dbReference type="ARBA" id="ARBA00023170"/>
    </source>
</evidence>
<feature type="domain" description="Nuclear receptor" evidence="10">
    <location>
        <begin position="1"/>
        <end position="52"/>
    </location>
</feature>
<evidence type="ECO:0000256" key="9">
    <source>
        <dbReference type="SAM" id="Phobius"/>
    </source>
</evidence>
<dbReference type="PANTHER" id="PTHR24083">
    <property type="entry name" value="NUCLEAR HORMONE RECEPTOR"/>
    <property type="match status" value="1"/>
</dbReference>
<keyword evidence="3" id="KW-0862">Zinc</keyword>
<reference evidence="11" key="1">
    <citation type="submission" date="2011-05" db="EMBL/GenBank/DDBJ databases">
        <title>Role of retinoid X receptor in planarian regeneration.</title>
        <authorList>
            <person name="Ermakov A."/>
            <person name="Ermakova O."/>
        </authorList>
    </citation>
    <scope>NUCLEOTIDE SEQUENCE</scope>
    <source>
        <strain evidence="11">Pushchino1</strain>
    </source>
</reference>
<dbReference type="AlphaFoldDB" id="F8UV17"/>
<dbReference type="SMART" id="SM00399">
    <property type="entry name" value="ZnF_C4"/>
    <property type="match status" value="1"/>
</dbReference>
<keyword evidence="8" id="KW-0539">Nucleus</keyword>
<dbReference type="InterPro" id="IPR001628">
    <property type="entry name" value="Znf_hrmn_rcpt"/>
</dbReference>
<keyword evidence="4" id="KW-0805">Transcription regulation</keyword>
<feature type="non-terminal residue" evidence="11">
    <location>
        <position position="145"/>
    </location>
</feature>
<feature type="transmembrane region" description="Helical" evidence="9">
    <location>
        <begin position="116"/>
        <end position="134"/>
    </location>
</feature>
<keyword evidence="1" id="KW-0479">Metal-binding</keyword>
<feature type="non-terminal residue" evidence="11">
    <location>
        <position position="1"/>
    </location>
</feature>
<dbReference type="Pfam" id="PF00105">
    <property type="entry name" value="zf-C4"/>
    <property type="match status" value="1"/>
</dbReference>
<evidence type="ECO:0000256" key="5">
    <source>
        <dbReference type="ARBA" id="ARBA00023125"/>
    </source>
</evidence>
<sequence length="145" mass="16570">GFFKRTIRALGTGSCIPGKQPGVQTRPDLHRCQSCRFNKCLDQGMKIEAVQRERSVQQLQASSESKITDSIPIVEAENILQNEIAFYFVENSPGEELSTVEIDEAKLLCFVINKQLINFFFLGRVIFLFFFLIWEKCDPYNGVLL</sequence>
<evidence type="ECO:0000256" key="4">
    <source>
        <dbReference type="ARBA" id="ARBA00023015"/>
    </source>
</evidence>
<dbReference type="InterPro" id="IPR013088">
    <property type="entry name" value="Znf_NHR/GATA"/>
</dbReference>
<keyword evidence="6" id="KW-0804">Transcription</keyword>
<evidence type="ECO:0000259" key="10">
    <source>
        <dbReference type="PROSITE" id="PS51030"/>
    </source>
</evidence>
<dbReference type="Gene3D" id="3.30.50.10">
    <property type="entry name" value="Erythroid Transcription Factor GATA-1, subunit A"/>
    <property type="match status" value="1"/>
</dbReference>
<accession>F8UV17</accession>
<dbReference type="SUPFAM" id="SSF57716">
    <property type="entry name" value="Glucocorticoid receptor-like (DNA-binding domain)"/>
    <property type="match status" value="1"/>
</dbReference>
<dbReference type="EMBL" id="JF912376">
    <property type="protein sequence ID" value="AEH84412.1"/>
    <property type="molecule type" value="mRNA"/>
</dbReference>
<dbReference type="InterPro" id="IPR050274">
    <property type="entry name" value="Nuclear_hormone_rcpt_NR2"/>
</dbReference>
<evidence type="ECO:0000256" key="3">
    <source>
        <dbReference type="ARBA" id="ARBA00022833"/>
    </source>
</evidence>